<dbReference type="GO" id="GO:0006139">
    <property type="term" value="P:nucleobase-containing compound metabolic process"/>
    <property type="evidence" value="ECO:0007669"/>
    <property type="project" value="InterPro"/>
</dbReference>
<gene>
    <name evidence="6" type="ORF">BCR42DRAFT_412169</name>
</gene>
<dbReference type="GO" id="GO:0019205">
    <property type="term" value="F:nucleobase-containing compound kinase activity"/>
    <property type="evidence" value="ECO:0007669"/>
    <property type="project" value="InterPro"/>
</dbReference>
<comment type="caution">
    <text evidence="6">The sequence shown here is derived from an EMBL/GenBank/DDBJ whole genome shotgun (WGS) entry which is preliminary data.</text>
</comment>
<dbReference type="PROSITE" id="PS00113">
    <property type="entry name" value="ADENYLATE_KINASE"/>
    <property type="match status" value="1"/>
</dbReference>
<dbReference type="STRING" id="90262.A0A1X2IKV2"/>
<dbReference type="GO" id="GO:0005524">
    <property type="term" value="F:ATP binding"/>
    <property type="evidence" value="ECO:0007669"/>
    <property type="project" value="InterPro"/>
</dbReference>
<evidence type="ECO:0000313" key="6">
    <source>
        <dbReference type="EMBL" id="ORZ17633.1"/>
    </source>
</evidence>
<keyword evidence="7" id="KW-1185">Reference proteome</keyword>
<keyword evidence="3 4" id="KW-0418">Kinase</keyword>
<dbReference type="PRINTS" id="PR00094">
    <property type="entry name" value="ADENYLTKNASE"/>
</dbReference>
<evidence type="ECO:0008006" key="8">
    <source>
        <dbReference type="Google" id="ProtNLM"/>
    </source>
</evidence>
<evidence type="ECO:0000256" key="3">
    <source>
        <dbReference type="ARBA" id="ARBA00022777"/>
    </source>
</evidence>
<organism evidence="6 7">
    <name type="scientific">Absidia repens</name>
    <dbReference type="NCBI Taxonomy" id="90262"/>
    <lineage>
        <taxon>Eukaryota</taxon>
        <taxon>Fungi</taxon>
        <taxon>Fungi incertae sedis</taxon>
        <taxon>Mucoromycota</taxon>
        <taxon>Mucoromycotina</taxon>
        <taxon>Mucoromycetes</taxon>
        <taxon>Mucorales</taxon>
        <taxon>Cunninghamellaceae</taxon>
        <taxon>Absidia</taxon>
    </lineage>
</organism>
<keyword evidence="2" id="KW-0547">Nucleotide-binding</keyword>
<evidence type="ECO:0000256" key="2">
    <source>
        <dbReference type="ARBA" id="ARBA00022741"/>
    </source>
</evidence>
<dbReference type="CDD" id="cd01428">
    <property type="entry name" value="ADK"/>
    <property type="match status" value="1"/>
</dbReference>
<dbReference type="InterPro" id="IPR000850">
    <property type="entry name" value="Adenylat/UMP-CMP_kin"/>
</dbReference>
<sequence>MAIARFVQNTFKRRFLSTLLVSVSVNGKGGLTYPQHLIRRYTSFTSPTAYPHSDQSVPARSHGSSSHDDHHERATEIKDAKLIFNQAWKNIEDHYGRENIHLPREFIFLMGAPGSGKGTHTPSILRARGITNPPISVSQLLQTPECKDLINQGQMISDRYVMELILHAMLQGDPTVGVLIDGFPRTDIQVEALKMLHDKMIELRKEYWKTELRDQFPRPVFRISVLYVDEEISVQRQLARGRMIRQHNMEVKKTGQGVPWEERVTDNNETLIRERYSIFKAHYGSLLKLSKMFPFHLINATGTIKEVMQIILKEFEYQSSLELDSETFDSICHIPVATQIGIHARQDLINRLENYQETEPNMLREAIQFIDMNVMPLVNRHSISGHADFRSEDRQLANSHFVDMVMDIMSERGYFINFDQRVHDVPARFDLKTGQIELESHYTYLLNIEFPKHYIRALEQKFD</sequence>
<feature type="compositionally biased region" description="Polar residues" evidence="5">
    <location>
        <begin position="49"/>
        <end position="58"/>
    </location>
</feature>
<dbReference type="InterPro" id="IPR033690">
    <property type="entry name" value="Adenylat_kinase_CS"/>
</dbReference>
<name>A0A1X2IKV2_9FUNG</name>
<comment type="similarity">
    <text evidence="4">Belongs to the adenylate kinase family.</text>
</comment>
<protein>
    <recommendedName>
        <fullName evidence="8">Adenylate kinase</fullName>
    </recommendedName>
</protein>
<dbReference type="AlphaFoldDB" id="A0A1X2IKV2"/>
<dbReference type="PANTHER" id="PTHR23359">
    <property type="entry name" value="NUCLEOTIDE KINASE"/>
    <property type="match status" value="1"/>
</dbReference>
<dbReference type="Pfam" id="PF00406">
    <property type="entry name" value="ADK"/>
    <property type="match status" value="1"/>
</dbReference>
<dbReference type="SUPFAM" id="SSF52540">
    <property type="entry name" value="P-loop containing nucleoside triphosphate hydrolases"/>
    <property type="match status" value="1"/>
</dbReference>
<evidence type="ECO:0000313" key="7">
    <source>
        <dbReference type="Proteomes" id="UP000193560"/>
    </source>
</evidence>
<evidence type="ECO:0000256" key="5">
    <source>
        <dbReference type="SAM" id="MobiDB-lite"/>
    </source>
</evidence>
<dbReference type="Proteomes" id="UP000193560">
    <property type="component" value="Unassembled WGS sequence"/>
</dbReference>
<accession>A0A1X2IKV2</accession>
<reference evidence="6 7" key="1">
    <citation type="submission" date="2016-07" db="EMBL/GenBank/DDBJ databases">
        <title>Pervasive Adenine N6-methylation of Active Genes in Fungi.</title>
        <authorList>
            <consortium name="DOE Joint Genome Institute"/>
            <person name="Mondo S.J."/>
            <person name="Dannebaum R.O."/>
            <person name="Kuo R.C."/>
            <person name="Labutti K."/>
            <person name="Haridas S."/>
            <person name="Kuo A."/>
            <person name="Salamov A."/>
            <person name="Ahrendt S.R."/>
            <person name="Lipzen A."/>
            <person name="Sullivan W."/>
            <person name="Andreopoulos W.B."/>
            <person name="Clum A."/>
            <person name="Lindquist E."/>
            <person name="Daum C."/>
            <person name="Ramamoorthy G.K."/>
            <person name="Gryganskyi A."/>
            <person name="Culley D."/>
            <person name="Magnuson J.K."/>
            <person name="James T.Y."/>
            <person name="O'Malley M.A."/>
            <person name="Stajich J.E."/>
            <person name="Spatafora J.W."/>
            <person name="Visel A."/>
            <person name="Grigoriev I.V."/>
        </authorList>
    </citation>
    <scope>NUCLEOTIDE SEQUENCE [LARGE SCALE GENOMIC DNA]</scope>
    <source>
        <strain evidence="6 7">NRRL 1336</strain>
    </source>
</reference>
<dbReference type="EMBL" id="MCGE01000009">
    <property type="protein sequence ID" value="ORZ17633.1"/>
    <property type="molecule type" value="Genomic_DNA"/>
</dbReference>
<dbReference type="OrthoDB" id="248923at2759"/>
<dbReference type="Gene3D" id="3.40.50.300">
    <property type="entry name" value="P-loop containing nucleotide triphosphate hydrolases"/>
    <property type="match status" value="1"/>
</dbReference>
<dbReference type="InterPro" id="IPR027417">
    <property type="entry name" value="P-loop_NTPase"/>
</dbReference>
<evidence type="ECO:0000256" key="1">
    <source>
        <dbReference type="ARBA" id="ARBA00022679"/>
    </source>
</evidence>
<evidence type="ECO:0000256" key="4">
    <source>
        <dbReference type="RuleBase" id="RU003330"/>
    </source>
</evidence>
<proteinExistence type="inferred from homology"/>
<keyword evidence="1 4" id="KW-0808">Transferase</keyword>
<feature type="region of interest" description="Disordered" evidence="5">
    <location>
        <begin position="49"/>
        <end position="72"/>
    </location>
</feature>